<feature type="compositionally biased region" description="Polar residues" evidence="1">
    <location>
        <begin position="7"/>
        <end position="26"/>
    </location>
</feature>
<organism evidence="2 3">
    <name type="scientific">Limnoraphis robusta CS-951</name>
    <dbReference type="NCBI Taxonomy" id="1637645"/>
    <lineage>
        <taxon>Bacteria</taxon>
        <taxon>Bacillati</taxon>
        <taxon>Cyanobacteriota</taxon>
        <taxon>Cyanophyceae</taxon>
        <taxon>Oscillatoriophycideae</taxon>
        <taxon>Oscillatoriales</taxon>
        <taxon>Sirenicapillariaceae</taxon>
        <taxon>Limnoraphis</taxon>
    </lineage>
</organism>
<dbReference type="Proteomes" id="UP000033607">
    <property type="component" value="Unassembled WGS sequence"/>
</dbReference>
<proteinExistence type="predicted"/>
<evidence type="ECO:0000256" key="1">
    <source>
        <dbReference type="SAM" id="MobiDB-lite"/>
    </source>
</evidence>
<dbReference type="EMBL" id="LATL02000089">
    <property type="protein sequence ID" value="KMW70684.1"/>
    <property type="molecule type" value="Genomic_DNA"/>
</dbReference>
<feature type="region of interest" description="Disordered" evidence="1">
    <location>
        <begin position="1"/>
        <end position="26"/>
    </location>
</feature>
<sequence>MRVLETGNGTEVVEQNATPVDSNKTDTYQISLTSSPGVGETVTITPNFNNTNLQLLDSNQNPITEITFDATNWNQSQVITVVGLDDSQVGTFEQIITHSSSSSDATSPYNSGPLLRTLIILTYNCLILIKIRLPKLPLMRQIGTNHKLLLLSV</sequence>
<evidence type="ECO:0000313" key="2">
    <source>
        <dbReference type="EMBL" id="KMW70684.1"/>
    </source>
</evidence>
<gene>
    <name evidence="2" type="ORF">WN50_33435</name>
</gene>
<reference evidence="2 3" key="1">
    <citation type="submission" date="2015-06" db="EMBL/GenBank/DDBJ databases">
        <title>Draft genome assembly of filamentous brackish cyanobacterium Limnoraphis robusta strain CS-951.</title>
        <authorList>
            <person name="Willis A."/>
            <person name="Parks M."/>
            <person name="Burford M.A."/>
        </authorList>
    </citation>
    <scope>NUCLEOTIDE SEQUENCE [LARGE SCALE GENOMIC DNA]</scope>
    <source>
        <strain evidence="2 3">CS-951</strain>
    </source>
</reference>
<dbReference type="AlphaFoldDB" id="A0A0J9HND2"/>
<evidence type="ECO:0000313" key="3">
    <source>
        <dbReference type="Proteomes" id="UP000033607"/>
    </source>
</evidence>
<accession>A0A0J9HND2</accession>
<protein>
    <submittedName>
        <fullName evidence="2">Uncharacterized protein</fullName>
    </submittedName>
</protein>
<comment type="caution">
    <text evidence="2">The sequence shown here is derived from an EMBL/GenBank/DDBJ whole genome shotgun (WGS) entry which is preliminary data.</text>
</comment>
<name>A0A0J9HND2_9CYAN</name>